<evidence type="ECO:0000256" key="7">
    <source>
        <dbReference type="ARBA" id="ARBA00022801"/>
    </source>
</evidence>
<dbReference type="PANTHER" id="PTHR20854">
    <property type="entry name" value="INOSITOL MONOPHOSPHATASE"/>
    <property type="match status" value="1"/>
</dbReference>
<feature type="binding site" evidence="9">
    <location>
        <position position="90"/>
    </location>
    <ligand>
        <name>Mg(2+)</name>
        <dbReference type="ChEBI" id="CHEBI:18420"/>
        <label>2</label>
    </ligand>
</feature>
<evidence type="ECO:0000256" key="5">
    <source>
        <dbReference type="ARBA" id="ARBA00019784"/>
    </source>
</evidence>
<comment type="cofactor">
    <cofactor evidence="2 9">
        <name>Mg(2+)</name>
        <dbReference type="ChEBI" id="CHEBI:18420"/>
    </cofactor>
</comment>
<dbReference type="PRINTS" id="PR00377">
    <property type="entry name" value="IMPHPHTASES"/>
</dbReference>
<dbReference type="EMBL" id="WIVE01000052">
    <property type="protein sequence ID" value="MQX37689.1"/>
    <property type="molecule type" value="Genomic_DNA"/>
</dbReference>
<evidence type="ECO:0000256" key="3">
    <source>
        <dbReference type="ARBA" id="ARBA00009759"/>
    </source>
</evidence>
<dbReference type="Gene3D" id="3.40.190.80">
    <property type="match status" value="1"/>
</dbReference>
<evidence type="ECO:0000313" key="10">
    <source>
        <dbReference type="EMBL" id="MQX37689.1"/>
    </source>
</evidence>
<feature type="binding site" evidence="9">
    <location>
        <position position="92"/>
    </location>
    <ligand>
        <name>Mg(2+)</name>
        <dbReference type="ChEBI" id="CHEBI:18420"/>
        <label>1</label>
        <note>catalytic</note>
    </ligand>
</feature>
<dbReference type="Pfam" id="PF00459">
    <property type="entry name" value="Inositol_P"/>
    <property type="match status" value="1"/>
</dbReference>
<protein>
    <recommendedName>
        <fullName evidence="5">Inositol-1-monophosphatase</fullName>
        <ecNumber evidence="4">3.1.3.25</ecNumber>
    </recommendedName>
</protein>
<evidence type="ECO:0000313" key="11">
    <source>
        <dbReference type="Proteomes" id="UP000434582"/>
    </source>
</evidence>
<keyword evidence="6 9" id="KW-0479">Metal-binding</keyword>
<dbReference type="AlphaFoldDB" id="A0A7X2D3R7"/>
<comment type="catalytic activity">
    <reaction evidence="1">
        <text>a myo-inositol phosphate + H2O = myo-inositol + phosphate</text>
        <dbReference type="Rhea" id="RHEA:24056"/>
        <dbReference type="ChEBI" id="CHEBI:15377"/>
        <dbReference type="ChEBI" id="CHEBI:17268"/>
        <dbReference type="ChEBI" id="CHEBI:43474"/>
        <dbReference type="ChEBI" id="CHEBI:84139"/>
        <dbReference type="EC" id="3.1.3.25"/>
    </reaction>
</comment>
<comment type="similarity">
    <text evidence="3">Belongs to the inositol monophosphatase superfamily.</text>
</comment>
<organism evidence="10 11">
    <name type="scientific">Roseospira navarrensis</name>
    <dbReference type="NCBI Taxonomy" id="140058"/>
    <lineage>
        <taxon>Bacteria</taxon>
        <taxon>Pseudomonadati</taxon>
        <taxon>Pseudomonadota</taxon>
        <taxon>Alphaproteobacteria</taxon>
        <taxon>Rhodospirillales</taxon>
        <taxon>Rhodospirillaceae</taxon>
        <taxon>Roseospira</taxon>
    </lineage>
</organism>
<evidence type="ECO:0000256" key="4">
    <source>
        <dbReference type="ARBA" id="ARBA00013106"/>
    </source>
</evidence>
<keyword evidence="8 9" id="KW-0460">Magnesium</keyword>
<name>A0A7X2D3R7_9PROT</name>
<keyword evidence="7" id="KW-0378">Hydrolase</keyword>
<evidence type="ECO:0000256" key="6">
    <source>
        <dbReference type="ARBA" id="ARBA00022723"/>
    </source>
</evidence>
<reference evidence="10 11" key="1">
    <citation type="submission" date="2019-10" db="EMBL/GenBank/DDBJ databases">
        <title>Draft whole-genome sequence of the purple nonsulfur photosynthetic bacterium Roseospira navarrensis DSM 15114.</title>
        <authorList>
            <person name="Kyndt J.A."/>
            <person name="Meyer T.E."/>
        </authorList>
    </citation>
    <scope>NUCLEOTIDE SEQUENCE [LARGE SCALE GENOMIC DNA]</scope>
    <source>
        <strain evidence="10 11">DSM 15114</strain>
    </source>
</reference>
<dbReference type="InterPro" id="IPR000760">
    <property type="entry name" value="Inositol_monophosphatase-like"/>
</dbReference>
<feature type="binding site" evidence="9">
    <location>
        <position position="93"/>
    </location>
    <ligand>
        <name>Mg(2+)</name>
        <dbReference type="ChEBI" id="CHEBI:18420"/>
        <label>2</label>
    </ligand>
</feature>
<gene>
    <name evidence="10" type="ORF">GHC57_14285</name>
</gene>
<dbReference type="Proteomes" id="UP000434582">
    <property type="component" value="Unassembled WGS sequence"/>
</dbReference>
<evidence type="ECO:0000256" key="2">
    <source>
        <dbReference type="ARBA" id="ARBA00001946"/>
    </source>
</evidence>
<dbReference type="GO" id="GO:0046872">
    <property type="term" value="F:metal ion binding"/>
    <property type="evidence" value="ECO:0007669"/>
    <property type="project" value="UniProtKB-KW"/>
</dbReference>
<dbReference type="SUPFAM" id="SSF56655">
    <property type="entry name" value="Carbohydrate phosphatase"/>
    <property type="match status" value="1"/>
</dbReference>
<dbReference type="PROSITE" id="PS00629">
    <property type="entry name" value="IMP_1"/>
    <property type="match status" value="1"/>
</dbReference>
<dbReference type="PANTHER" id="PTHR20854:SF4">
    <property type="entry name" value="INOSITOL-1-MONOPHOSPHATASE-RELATED"/>
    <property type="match status" value="1"/>
</dbReference>
<dbReference type="FunFam" id="3.30.540.10:FF:000003">
    <property type="entry name" value="Inositol-1-monophosphatase"/>
    <property type="match status" value="1"/>
</dbReference>
<dbReference type="OrthoDB" id="9785695at2"/>
<dbReference type="Gene3D" id="3.30.540.10">
    <property type="entry name" value="Fructose-1,6-Bisphosphatase, subunit A, domain 1"/>
    <property type="match status" value="1"/>
</dbReference>
<dbReference type="InterPro" id="IPR020583">
    <property type="entry name" value="Inositol_monoP_metal-BS"/>
</dbReference>
<evidence type="ECO:0000256" key="1">
    <source>
        <dbReference type="ARBA" id="ARBA00001033"/>
    </source>
</evidence>
<comment type="caution">
    <text evidence="10">The sequence shown here is derived from an EMBL/GenBank/DDBJ whole genome shotgun (WGS) entry which is preliminary data.</text>
</comment>
<evidence type="ECO:0000256" key="9">
    <source>
        <dbReference type="PIRSR" id="PIRSR600760-2"/>
    </source>
</evidence>
<dbReference type="EC" id="3.1.3.25" evidence="4"/>
<dbReference type="RefSeq" id="WP_153345424.1">
    <property type="nucleotide sequence ID" value="NZ_WIVE01000052.1"/>
</dbReference>
<keyword evidence="11" id="KW-1185">Reference proteome</keyword>
<sequence>MTPPLSPDARRALLTRAAAIADEAGRIAARAFRTGLDVEAKADASPVTMADRETERALRAALRDALPEAGLLGEEYGAADLDRPLVWVVDPIDGTKSFISGMPLFGTLVGLLEHGTPVAGVIHMPALGETFAGGAGLGAWLNDRPVSCRPTRALAEAFVCCNDLGGLIRAEPEAARRLLDAPRILRPTGDCYPYGQLAAGWVDAVVDFGLQPYDYLPVVGVVEGAGGVITDWRGHPLTRQSDGRVVAAATPDLHAALLRVLEAA</sequence>
<feature type="binding site" evidence="9">
    <location>
        <position position="214"/>
    </location>
    <ligand>
        <name>Mg(2+)</name>
        <dbReference type="ChEBI" id="CHEBI:18420"/>
        <label>1</label>
        <note>catalytic</note>
    </ligand>
</feature>
<accession>A0A7X2D3R7</accession>
<proteinExistence type="inferred from homology"/>
<evidence type="ECO:0000256" key="8">
    <source>
        <dbReference type="ARBA" id="ARBA00022842"/>
    </source>
</evidence>
<dbReference type="GO" id="GO:0008934">
    <property type="term" value="F:inositol monophosphate 1-phosphatase activity"/>
    <property type="evidence" value="ECO:0007669"/>
    <property type="project" value="TreeGrafter"/>
</dbReference>
<dbReference type="GO" id="GO:0007165">
    <property type="term" value="P:signal transduction"/>
    <property type="evidence" value="ECO:0007669"/>
    <property type="project" value="TreeGrafter"/>
</dbReference>
<feature type="binding site" evidence="9">
    <location>
        <position position="74"/>
    </location>
    <ligand>
        <name>Mg(2+)</name>
        <dbReference type="ChEBI" id="CHEBI:18420"/>
        <label>1</label>
        <note>catalytic</note>
    </ligand>
</feature>
<dbReference type="GO" id="GO:0006020">
    <property type="term" value="P:inositol metabolic process"/>
    <property type="evidence" value="ECO:0007669"/>
    <property type="project" value="TreeGrafter"/>
</dbReference>